<dbReference type="InterPro" id="IPR051043">
    <property type="entry name" value="Sulfatase_Mod_Factor_Kinase"/>
</dbReference>
<organism evidence="3 4">
    <name type="scientific">Lutimaribacter marinistellae</name>
    <dbReference type="NCBI Taxonomy" id="1820329"/>
    <lineage>
        <taxon>Bacteria</taxon>
        <taxon>Pseudomonadati</taxon>
        <taxon>Pseudomonadota</taxon>
        <taxon>Alphaproteobacteria</taxon>
        <taxon>Rhodobacterales</taxon>
        <taxon>Roseobacteraceae</taxon>
        <taxon>Lutimaribacter</taxon>
    </lineage>
</organism>
<evidence type="ECO:0000313" key="4">
    <source>
        <dbReference type="Proteomes" id="UP001595629"/>
    </source>
</evidence>
<proteinExistence type="predicted"/>
<protein>
    <submittedName>
        <fullName evidence="3">Formylglycine-generating enzyme family protein</fullName>
    </submittedName>
</protein>
<dbReference type="SUPFAM" id="SSF56436">
    <property type="entry name" value="C-type lectin-like"/>
    <property type="match status" value="1"/>
</dbReference>
<evidence type="ECO:0000313" key="3">
    <source>
        <dbReference type="EMBL" id="MFC3614133.1"/>
    </source>
</evidence>
<dbReference type="Proteomes" id="UP001595629">
    <property type="component" value="Unassembled WGS sequence"/>
</dbReference>
<dbReference type="Pfam" id="PF03781">
    <property type="entry name" value="FGE-sulfatase"/>
    <property type="match status" value="1"/>
</dbReference>
<dbReference type="RefSeq" id="WP_386735321.1">
    <property type="nucleotide sequence ID" value="NZ_JBHRXI010000010.1"/>
</dbReference>
<feature type="domain" description="Sulfatase-modifying factor enzyme-like" evidence="2">
    <location>
        <begin position="32"/>
        <end position="309"/>
    </location>
</feature>
<name>A0ABV7TFY3_9RHOB</name>
<sequence>MTHDTKSCCQTPPRNQGRSAVKTPATKPVQAVDAVEIPGGRAFVGTNTPELPMDGEGPLRRQRVNPFRIGRTAVTNAQFAEFVDQTGYRTEAERWGWSFVFFAQVPDELGATEGVQGADWWRRIDGATWRDVNGPGTHDAAWKPDHPVVHVSWHDARAYAAWVGGRLPTEAEWEHAARGGLEDVRFPWGDREPDDRQFLPCNIFQGRFPDTNTGADGHVATAPARSFGSNGYGLYNMCGNVWEWTADTFRIRSLRKQAKARMAAMDGYRLSKGGSFLCHKSYCYRYRIAARSGNSPDSTTTHQGFRVVWPVGQGDHGG</sequence>
<dbReference type="PANTHER" id="PTHR23150">
    <property type="entry name" value="SULFATASE MODIFYING FACTOR 1, 2"/>
    <property type="match status" value="1"/>
</dbReference>
<comment type="caution">
    <text evidence="3">The sequence shown here is derived from an EMBL/GenBank/DDBJ whole genome shotgun (WGS) entry which is preliminary data.</text>
</comment>
<dbReference type="Gene3D" id="3.90.1580.10">
    <property type="entry name" value="paralog of FGE (formylglycine-generating enzyme)"/>
    <property type="match status" value="1"/>
</dbReference>
<reference evidence="4" key="1">
    <citation type="journal article" date="2019" name="Int. J. Syst. Evol. Microbiol.">
        <title>The Global Catalogue of Microorganisms (GCM) 10K type strain sequencing project: providing services to taxonomists for standard genome sequencing and annotation.</title>
        <authorList>
            <consortium name="The Broad Institute Genomics Platform"/>
            <consortium name="The Broad Institute Genome Sequencing Center for Infectious Disease"/>
            <person name="Wu L."/>
            <person name="Ma J."/>
        </authorList>
    </citation>
    <scope>NUCLEOTIDE SEQUENCE [LARGE SCALE GENOMIC DNA]</scope>
    <source>
        <strain evidence="4">KCTC 42911</strain>
    </source>
</reference>
<feature type="region of interest" description="Disordered" evidence="1">
    <location>
        <begin position="41"/>
        <end position="60"/>
    </location>
</feature>
<feature type="region of interest" description="Disordered" evidence="1">
    <location>
        <begin position="1"/>
        <end position="27"/>
    </location>
</feature>
<feature type="compositionally biased region" description="Polar residues" evidence="1">
    <location>
        <begin position="7"/>
        <end position="18"/>
    </location>
</feature>
<dbReference type="InterPro" id="IPR016187">
    <property type="entry name" value="CTDL_fold"/>
</dbReference>
<keyword evidence="4" id="KW-1185">Reference proteome</keyword>
<dbReference type="EMBL" id="JBHRXI010000010">
    <property type="protein sequence ID" value="MFC3614133.1"/>
    <property type="molecule type" value="Genomic_DNA"/>
</dbReference>
<dbReference type="InterPro" id="IPR005532">
    <property type="entry name" value="SUMF_dom"/>
</dbReference>
<dbReference type="InterPro" id="IPR042095">
    <property type="entry name" value="SUMF_sf"/>
</dbReference>
<accession>A0ABV7TFY3</accession>
<evidence type="ECO:0000259" key="2">
    <source>
        <dbReference type="Pfam" id="PF03781"/>
    </source>
</evidence>
<dbReference type="PANTHER" id="PTHR23150:SF19">
    <property type="entry name" value="FORMYLGLYCINE-GENERATING ENZYME"/>
    <property type="match status" value="1"/>
</dbReference>
<gene>
    <name evidence="3" type="ORF">ACFORG_10210</name>
</gene>
<evidence type="ECO:0000256" key="1">
    <source>
        <dbReference type="SAM" id="MobiDB-lite"/>
    </source>
</evidence>